<dbReference type="Gramene" id="AET1Gv20754100.1">
    <property type="protein sequence ID" value="AET1Gv20754100.1"/>
    <property type="gene ID" value="AET1Gv20754100"/>
</dbReference>
<reference evidence="3" key="1">
    <citation type="journal article" date="2014" name="Science">
        <title>Ancient hybridizations among the ancestral genomes of bread wheat.</title>
        <authorList>
            <consortium name="International Wheat Genome Sequencing Consortium,"/>
            <person name="Marcussen T."/>
            <person name="Sandve S.R."/>
            <person name="Heier L."/>
            <person name="Spannagl M."/>
            <person name="Pfeifer M."/>
            <person name="Jakobsen K.S."/>
            <person name="Wulff B.B."/>
            <person name="Steuernagel B."/>
            <person name="Mayer K.F."/>
            <person name="Olsen O.A."/>
        </authorList>
    </citation>
    <scope>NUCLEOTIDE SEQUENCE [LARGE SCALE GENOMIC DNA]</scope>
    <source>
        <strain evidence="3">cv. AL8/78</strain>
    </source>
</reference>
<sequence>MKKIFGAKKSQDPPPSIQDATDRIYKRGDTWTRRSRSWTRSWRATRSRSRRPGPDPRRSPSRRAP</sequence>
<dbReference type="EnsemblPlants" id="AET1Gv20754100.2">
    <property type="protein sequence ID" value="AET1Gv20754100.2"/>
    <property type="gene ID" value="AET1Gv20754100"/>
</dbReference>
<evidence type="ECO:0000256" key="1">
    <source>
        <dbReference type="SAM" id="MobiDB-lite"/>
    </source>
</evidence>
<reference evidence="2" key="3">
    <citation type="journal article" date="2017" name="Nature">
        <title>Genome sequence of the progenitor of the wheat D genome Aegilops tauschii.</title>
        <authorList>
            <person name="Luo M.C."/>
            <person name="Gu Y.Q."/>
            <person name="Puiu D."/>
            <person name="Wang H."/>
            <person name="Twardziok S.O."/>
            <person name="Deal K.R."/>
            <person name="Huo N."/>
            <person name="Zhu T."/>
            <person name="Wang L."/>
            <person name="Wang Y."/>
            <person name="McGuire P.E."/>
            <person name="Liu S."/>
            <person name="Long H."/>
            <person name="Ramasamy R.K."/>
            <person name="Rodriguez J.C."/>
            <person name="Van S.L."/>
            <person name="Yuan L."/>
            <person name="Wang Z."/>
            <person name="Xia Z."/>
            <person name="Xiao L."/>
            <person name="Anderson O.D."/>
            <person name="Ouyang S."/>
            <person name="Liang Y."/>
            <person name="Zimin A.V."/>
            <person name="Pertea G."/>
            <person name="Qi P."/>
            <person name="Bennetzen J.L."/>
            <person name="Dai X."/>
            <person name="Dawson M.W."/>
            <person name="Muller H.G."/>
            <person name="Kugler K."/>
            <person name="Rivarola-Duarte L."/>
            <person name="Spannagl M."/>
            <person name="Mayer K.F.X."/>
            <person name="Lu F.H."/>
            <person name="Bevan M.W."/>
            <person name="Leroy P."/>
            <person name="Li P."/>
            <person name="You F.M."/>
            <person name="Sun Q."/>
            <person name="Liu Z."/>
            <person name="Lyons E."/>
            <person name="Wicker T."/>
            <person name="Salzberg S.L."/>
            <person name="Devos K.M."/>
            <person name="Dvorak J."/>
        </authorList>
    </citation>
    <scope>NUCLEOTIDE SEQUENCE [LARGE SCALE GENOMIC DNA]</scope>
    <source>
        <strain evidence="2">cv. AL8/78</strain>
    </source>
</reference>
<name>A0A452ZFU2_AEGTS</name>
<dbReference type="EnsemblPlants" id="AET1Gv20754100.1">
    <property type="protein sequence ID" value="AET1Gv20754100.1"/>
    <property type="gene ID" value="AET1Gv20754100"/>
</dbReference>
<keyword evidence="3" id="KW-1185">Reference proteome</keyword>
<protein>
    <submittedName>
        <fullName evidence="2">Uncharacterized protein</fullName>
    </submittedName>
</protein>
<feature type="region of interest" description="Disordered" evidence="1">
    <location>
        <begin position="1"/>
        <end position="65"/>
    </location>
</feature>
<dbReference type="EnsemblPlants" id="AET1Gv20754100.4">
    <property type="protein sequence ID" value="AET1Gv20754100.4"/>
    <property type="gene ID" value="AET1Gv20754100"/>
</dbReference>
<feature type="compositionally biased region" description="Basic residues" evidence="1">
    <location>
        <begin position="33"/>
        <end position="51"/>
    </location>
</feature>
<feature type="compositionally biased region" description="Basic and acidic residues" evidence="1">
    <location>
        <begin position="20"/>
        <end position="32"/>
    </location>
</feature>
<organism evidence="2 3">
    <name type="scientific">Aegilops tauschii subsp. strangulata</name>
    <name type="common">Goatgrass</name>
    <dbReference type="NCBI Taxonomy" id="200361"/>
    <lineage>
        <taxon>Eukaryota</taxon>
        <taxon>Viridiplantae</taxon>
        <taxon>Streptophyta</taxon>
        <taxon>Embryophyta</taxon>
        <taxon>Tracheophyta</taxon>
        <taxon>Spermatophyta</taxon>
        <taxon>Magnoliopsida</taxon>
        <taxon>Liliopsida</taxon>
        <taxon>Poales</taxon>
        <taxon>Poaceae</taxon>
        <taxon>BOP clade</taxon>
        <taxon>Pooideae</taxon>
        <taxon>Triticodae</taxon>
        <taxon>Triticeae</taxon>
        <taxon>Triticinae</taxon>
        <taxon>Aegilops</taxon>
    </lineage>
</organism>
<reference evidence="2" key="4">
    <citation type="submission" date="2019-03" db="UniProtKB">
        <authorList>
            <consortium name="EnsemblPlants"/>
        </authorList>
    </citation>
    <scope>IDENTIFICATION</scope>
</reference>
<evidence type="ECO:0000313" key="2">
    <source>
        <dbReference type="EnsemblPlants" id="AET1Gv20754100.2"/>
    </source>
</evidence>
<dbReference type="Proteomes" id="UP000015105">
    <property type="component" value="Chromosome 1D"/>
</dbReference>
<dbReference type="Gramene" id="AET1Gv20754100.4">
    <property type="protein sequence ID" value="AET1Gv20754100.4"/>
    <property type="gene ID" value="AET1Gv20754100"/>
</dbReference>
<reference evidence="3" key="2">
    <citation type="journal article" date="2017" name="Nat. Plants">
        <title>The Aegilops tauschii genome reveals multiple impacts of transposons.</title>
        <authorList>
            <person name="Zhao G."/>
            <person name="Zou C."/>
            <person name="Li K."/>
            <person name="Wang K."/>
            <person name="Li T."/>
            <person name="Gao L."/>
            <person name="Zhang X."/>
            <person name="Wang H."/>
            <person name="Yang Z."/>
            <person name="Liu X."/>
            <person name="Jiang W."/>
            <person name="Mao L."/>
            <person name="Kong X."/>
            <person name="Jiao Y."/>
            <person name="Jia J."/>
        </authorList>
    </citation>
    <scope>NUCLEOTIDE SEQUENCE [LARGE SCALE GENOMIC DNA]</scope>
    <source>
        <strain evidence="3">cv. AL8/78</strain>
    </source>
</reference>
<dbReference type="Gramene" id="AET1Gv20754100.2">
    <property type="protein sequence ID" value="AET1Gv20754100.2"/>
    <property type="gene ID" value="AET1Gv20754100"/>
</dbReference>
<reference evidence="2" key="5">
    <citation type="journal article" date="2021" name="G3 (Bethesda)">
        <title>Aegilops tauschii genome assembly Aet v5.0 features greater sequence contiguity and improved annotation.</title>
        <authorList>
            <person name="Wang L."/>
            <person name="Zhu T."/>
            <person name="Rodriguez J.C."/>
            <person name="Deal K.R."/>
            <person name="Dubcovsky J."/>
            <person name="McGuire P.E."/>
            <person name="Lux T."/>
            <person name="Spannagl M."/>
            <person name="Mayer K.F.X."/>
            <person name="Baldrich P."/>
            <person name="Meyers B.C."/>
            <person name="Huo N."/>
            <person name="Gu Y.Q."/>
            <person name="Zhou H."/>
            <person name="Devos K.M."/>
            <person name="Bennetzen J.L."/>
            <person name="Unver T."/>
            <person name="Budak H."/>
            <person name="Gulick P.J."/>
            <person name="Galiba G."/>
            <person name="Kalapos B."/>
            <person name="Nelson D.R."/>
            <person name="Li P."/>
            <person name="You F.M."/>
            <person name="Luo M.C."/>
            <person name="Dvorak J."/>
        </authorList>
    </citation>
    <scope>NUCLEOTIDE SEQUENCE [LARGE SCALE GENOMIC DNA]</scope>
    <source>
        <strain evidence="2">cv. AL8/78</strain>
    </source>
</reference>
<dbReference type="AlphaFoldDB" id="A0A452ZFU2"/>
<dbReference type="EnsemblPlants" id="AET1Gv20754100.3">
    <property type="protein sequence ID" value="AET1Gv20754100.3"/>
    <property type="gene ID" value="AET1Gv20754100"/>
</dbReference>
<accession>A0A452ZFU2</accession>
<proteinExistence type="predicted"/>
<evidence type="ECO:0000313" key="3">
    <source>
        <dbReference type="Proteomes" id="UP000015105"/>
    </source>
</evidence>
<dbReference type="Gramene" id="AET1Gv20754100.3">
    <property type="protein sequence ID" value="AET1Gv20754100.3"/>
    <property type="gene ID" value="AET1Gv20754100"/>
</dbReference>